<evidence type="ECO:0000256" key="2">
    <source>
        <dbReference type="SAM" id="Phobius"/>
    </source>
</evidence>
<gene>
    <name evidence="3" type="ORF">HOLleu_23416</name>
</gene>
<keyword evidence="2" id="KW-0472">Membrane</keyword>
<keyword evidence="2" id="KW-0812">Transmembrane</keyword>
<keyword evidence="2" id="KW-1133">Transmembrane helix</keyword>
<dbReference type="AlphaFoldDB" id="A0A9Q1H5M2"/>
<evidence type="ECO:0000313" key="3">
    <source>
        <dbReference type="EMBL" id="KAJ8033241.1"/>
    </source>
</evidence>
<protein>
    <submittedName>
        <fullName evidence="3">Uncharacterized protein</fullName>
    </submittedName>
</protein>
<dbReference type="Proteomes" id="UP001152320">
    <property type="component" value="Chromosome 11"/>
</dbReference>
<organism evidence="3 4">
    <name type="scientific">Holothuria leucospilota</name>
    <name type="common">Black long sea cucumber</name>
    <name type="synonym">Mertensiothuria leucospilota</name>
    <dbReference type="NCBI Taxonomy" id="206669"/>
    <lineage>
        <taxon>Eukaryota</taxon>
        <taxon>Metazoa</taxon>
        <taxon>Echinodermata</taxon>
        <taxon>Eleutherozoa</taxon>
        <taxon>Echinozoa</taxon>
        <taxon>Holothuroidea</taxon>
        <taxon>Aspidochirotacea</taxon>
        <taxon>Aspidochirotida</taxon>
        <taxon>Holothuriidae</taxon>
        <taxon>Holothuria</taxon>
    </lineage>
</organism>
<name>A0A9Q1H5M2_HOLLE</name>
<sequence length="158" mass="17599">MIDNLLLVILVGVVLIATGGAVCGFLSTRKRDVNQERPPRRRLLPAVGRINCNGQSTDQDLGPPVDSPPPPPLPPRQQQPGGIFSSNRTNHNDMVKSNNFEVSDSFHHRGSSGHDAIFEMSEEREDNYPEPKRPSIFKDIDMRNYLAPGYSKVNKPKK</sequence>
<proteinExistence type="predicted"/>
<comment type="caution">
    <text evidence="3">The sequence shown here is derived from an EMBL/GenBank/DDBJ whole genome shotgun (WGS) entry which is preliminary data.</text>
</comment>
<feature type="compositionally biased region" description="Pro residues" evidence="1">
    <location>
        <begin position="65"/>
        <end position="77"/>
    </location>
</feature>
<dbReference type="EMBL" id="JAIZAY010000011">
    <property type="protein sequence ID" value="KAJ8033241.1"/>
    <property type="molecule type" value="Genomic_DNA"/>
</dbReference>
<keyword evidence="4" id="KW-1185">Reference proteome</keyword>
<accession>A0A9Q1H5M2</accession>
<evidence type="ECO:0000256" key="1">
    <source>
        <dbReference type="SAM" id="MobiDB-lite"/>
    </source>
</evidence>
<reference evidence="3" key="1">
    <citation type="submission" date="2021-10" db="EMBL/GenBank/DDBJ databases">
        <title>Tropical sea cucumber genome reveals ecological adaptation and Cuvierian tubules defense mechanism.</title>
        <authorList>
            <person name="Chen T."/>
        </authorList>
    </citation>
    <scope>NUCLEOTIDE SEQUENCE</scope>
    <source>
        <strain evidence="3">Nanhai2018</strain>
        <tissue evidence="3">Muscle</tissue>
    </source>
</reference>
<feature type="transmembrane region" description="Helical" evidence="2">
    <location>
        <begin position="6"/>
        <end position="27"/>
    </location>
</feature>
<feature type="region of interest" description="Disordered" evidence="1">
    <location>
        <begin position="33"/>
        <end position="96"/>
    </location>
</feature>
<evidence type="ECO:0000313" key="4">
    <source>
        <dbReference type="Proteomes" id="UP001152320"/>
    </source>
</evidence>